<dbReference type="InterPro" id="IPR016181">
    <property type="entry name" value="Acyl_CoA_acyltransferase"/>
</dbReference>
<dbReference type="STRING" id="546871.SAMN04488543_2809"/>
<accession>A0A1H1WT55</accession>
<evidence type="ECO:0000259" key="3">
    <source>
        <dbReference type="PROSITE" id="PS51186"/>
    </source>
</evidence>
<evidence type="ECO:0000256" key="2">
    <source>
        <dbReference type="ARBA" id="ARBA00023315"/>
    </source>
</evidence>
<reference evidence="4 5" key="1">
    <citation type="submission" date="2016-10" db="EMBL/GenBank/DDBJ databases">
        <authorList>
            <person name="de Groot N.N."/>
        </authorList>
    </citation>
    <scope>NUCLEOTIDE SEQUENCE [LARGE SCALE GENOMIC DNA]</scope>
    <source>
        <strain evidence="4 5">DSM 21741</strain>
    </source>
</reference>
<dbReference type="RefSeq" id="WP_091413612.1">
    <property type="nucleotide sequence ID" value="NZ_LT629749.1"/>
</dbReference>
<sequence>MTLEQVGAGNWRACLALEVDESQRRIVAPVAYYLALCAYGESPWGPLAVRDGAEVVGFVMWGIDPEDESFWIGGLLIDRRHQRRGCGRSVVAQLLERAAAEGHREAGLSYDQQNTVARSLYASMGFVETGELADDEIVARKQLK</sequence>
<dbReference type="Proteomes" id="UP000199092">
    <property type="component" value="Chromosome I"/>
</dbReference>
<dbReference type="GO" id="GO:0016747">
    <property type="term" value="F:acyltransferase activity, transferring groups other than amino-acyl groups"/>
    <property type="evidence" value="ECO:0007669"/>
    <property type="project" value="InterPro"/>
</dbReference>
<dbReference type="Pfam" id="PF00583">
    <property type="entry name" value="Acetyltransf_1"/>
    <property type="match status" value="1"/>
</dbReference>
<dbReference type="PANTHER" id="PTHR43877">
    <property type="entry name" value="AMINOALKYLPHOSPHONATE N-ACETYLTRANSFERASE-RELATED-RELATED"/>
    <property type="match status" value="1"/>
</dbReference>
<feature type="domain" description="N-acetyltransferase" evidence="3">
    <location>
        <begin position="1"/>
        <end position="144"/>
    </location>
</feature>
<evidence type="ECO:0000313" key="4">
    <source>
        <dbReference type="EMBL" id="SDS99800.1"/>
    </source>
</evidence>
<dbReference type="InterPro" id="IPR000182">
    <property type="entry name" value="GNAT_dom"/>
</dbReference>
<proteinExistence type="predicted"/>
<evidence type="ECO:0000313" key="5">
    <source>
        <dbReference type="Proteomes" id="UP000199092"/>
    </source>
</evidence>
<evidence type="ECO:0000256" key="1">
    <source>
        <dbReference type="ARBA" id="ARBA00022679"/>
    </source>
</evidence>
<dbReference type="CDD" id="cd04301">
    <property type="entry name" value="NAT_SF"/>
    <property type="match status" value="1"/>
</dbReference>
<keyword evidence="2" id="KW-0012">Acyltransferase</keyword>
<dbReference type="EMBL" id="LT629749">
    <property type="protein sequence ID" value="SDS99800.1"/>
    <property type="molecule type" value="Genomic_DNA"/>
</dbReference>
<dbReference type="PROSITE" id="PS51186">
    <property type="entry name" value="GNAT"/>
    <property type="match status" value="1"/>
</dbReference>
<dbReference type="OrthoDB" id="9795206at2"/>
<keyword evidence="1 4" id="KW-0808">Transferase</keyword>
<dbReference type="AlphaFoldDB" id="A0A1H1WT55"/>
<protein>
    <submittedName>
        <fullName evidence="4">Diamine N-acetyltransferase</fullName>
    </submittedName>
</protein>
<gene>
    <name evidence="4" type="ORF">SAMN04488543_2809</name>
</gene>
<dbReference type="Gene3D" id="3.40.630.30">
    <property type="match status" value="1"/>
</dbReference>
<keyword evidence="5" id="KW-1185">Reference proteome</keyword>
<dbReference type="InterPro" id="IPR050832">
    <property type="entry name" value="Bact_Acetyltransf"/>
</dbReference>
<dbReference type="SUPFAM" id="SSF55729">
    <property type="entry name" value="Acyl-CoA N-acyltransferases (Nat)"/>
    <property type="match status" value="1"/>
</dbReference>
<name>A0A1H1WT55_9ACTN</name>
<organism evidence="4 5">
    <name type="scientific">Friedmanniella luteola</name>
    <dbReference type="NCBI Taxonomy" id="546871"/>
    <lineage>
        <taxon>Bacteria</taxon>
        <taxon>Bacillati</taxon>
        <taxon>Actinomycetota</taxon>
        <taxon>Actinomycetes</taxon>
        <taxon>Propionibacteriales</taxon>
        <taxon>Nocardioidaceae</taxon>
        <taxon>Friedmanniella</taxon>
    </lineage>
</organism>